<evidence type="ECO:0000256" key="8">
    <source>
        <dbReference type="ARBA" id="ARBA00022769"/>
    </source>
</evidence>
<dbReference type="GO" id="GO:0003677">
    <property type="term" value="F:DNA binding"/>
    <property type="evidence" value="ECO:0007669"/>
    <property type="project" value="UniProtKB-KW"/>
</dbReference>
<feature type="compositionally biased region" description="Low complexity" evidence="17">
    <location>
        <begin position="1220"/>
        <end position="1235"/>
    </location>
</feature>
<evidence type="ECO:0000256" key="4">
    <source>
        <dbReference type="ARBA" id="ARBA00020324"/>
    </source>
</evidence>
<dbReference type="EMBL" id="JALJOS010000043">
    <property type="protein sequence ID" value="KAK9820784.1"/>
    <property type="molecule type" value="Genomic_DNA"/>
</dbReference>
<feature type="domain" description="XPG-I" evidence="18">
    <location>
        <begin position="138"/>
        <end position="211"/>
    </location>
</feature>
<dbReference type="SUPFAM" id="SSF88723">
    <property type="entry name" value="PIN domain-like"/>
    <property type="match status" value="1"/>
</dbReference>
<dbReference type="InterPro" id="IPR044752">
    <property type="entry name" value="PIN-like_EXO1"/>
</dbReference>
<evidence type="ECO:0000256" key="7">
    <source>
        <dbReference type="ARBA" id="ARBA00022763"/>
    </source>
</evidence>
<dbReference type="FunFam" id="1.10.150.20:FF:000011">
    <property type="entry name" value="exonuclease 1"/>
    <property type="match status" value="1"/>
</dbReference>
<gene>
    <name evidence="20" type="ORF">WJX74_002931</name>
</gene>
<feature type="compositionally biased region" description="Polar residues" evidence="17">
    <location>
        <begin position="631"/>
        <end position="647"/>
    </location>
</feature>
<keyword evidence="10" id="KW-0269">Exonuclease</keyword>
<dbReference type="PANTHER" id="PTHR11081">
    <property type="entry name" value="FLAP ENDONUCLEASE FAMILY MEMBER"/>
    <property type="match status" value="1"/>
</dbReference>
<name>A0AAW1QHC4_9CHLO</name>
<dbReference type="PANTHER" id="PTHR11081:SF65">
    <property type="entry name" value="DNA DAMAGE-INDUCIBLE PROTEIN DIN7-RELATED"/>
    <property type="match status" value="1"/>
</dbReference>
<feature type="region of interest" description="Disordered" evidence="17">
    <location>
        <begin position="973"/>
        <end position="1011"/>
    </location>
</feature>
<evidence type="ECO:0000256" key="13">
    <source>
        <dbReference type="ARBA" id="ARBA00023125"/>
    </source>
</evidence>
<dbReference type="Pfam" id="PF00867">
    <property type="entry name" value="XPG_I"/>
    <property type="match status" value="1"/>
</dbReference>
<evidence type="ECO:0000256" key="10">
    <source>
        <dbReference type="ARBA" id="ARBA00022839"/>
    </source>
</evidence>
<comment type="similarity">
    <text evidence="3">Belongs to the XPG/RAD2 endonuclease family. EXO1 subfamily.</text>
</comment>
<comment type="subcellular location">
    <subcellularLocation>
        <location evidence="2">Nucleus</location>
    </subcellularLocation>
</comment>
<evidence type="ECO:0000256" key="15">
    <source>
        <dbReference type="ARBA" id="ARBA00023242"/>
    </source>
</evidence>
<dbReference type="SMART" id="SM00484">
    <property type="entry name" value="XPGI"/>
    <property type="match status" value="1"/>
</dbReference>
<evidence type="ECO:0000256" key="6">
    <source>
        <dbReference type="ARBA" id="ARBA00022723"/>
    </source>
</evidence>
<dbReference type="InterPro" id="IPR006085">
    <property type="entry name" value="XPG_DNA_repair_N"/>
</dbReference>
<evidence type="ECO:0000259" key="19">
    <source>
        <dbReference type="SMART" id="SM00485"/>
    </source>
</evidence>
<dbReference type="Proteomes" id="UP001438707">
    <property type="component" value="Unassembled WGS sequence"/>
</dbReference>
<feature type="region of interest" description="Disordered" evidence="17">
    <location>
        <begin position="413"/>
        <end position="648"/>
    </location>
</feature>
<dbReference type="SUPFAM" id="SSF47807">
    <property type="entry name" value="5' to 3' exonuclease, C-terminal subdomain"/>
    <property type="match status" value="1"/>
</dbReference>
<dbReference type="InterPro" id="IPR006084">
    <property type="entry name" value="XPG/Rad2"/>
</dbReference>
<keyword evidence="7" id="KW-0227">DNA damage</keyword>
<sequence>MGIQGLLPCLKKITRKTHVQEFANQAVAVDAYCWLHRGTYTCSRELCEGTTTNRHIAFCMGRVDLLLQHGIKPVIVFDGGKLPIKANEEAERSRSRKEQRQKAQDHLAAGNTAAAWECYAKCVDVTPQMAWHFIQALKGVGVEYVVAPYEADAQMAYMALTGHVQGVITEDSDLLAYGCPRVLYKMDKNGEGQLICLEDLSMSRDPSFVGFTHDMFVETCILAGCDFVKALPGIGIKKAHAQMKRLKAINKVCRSLRYSGTSVPPGYEAACQRAVWTFRHQRVWSAQQGRMVHLTPLPEAGLQATMASAGAASGSQEGSQPLVDEALDFLGPLLADDTARSIAVGDLDPISMKPLATDNALQPITNTGSPRAFPEPHKLSSGPASSGRKGGPLPIQANNLSNYFASLPSGAASKPFMAPRPSSPLCSPSSGGSPTSSNESPFASQGGELDASQHRMPASKRRKVLTGSSSLPLSRFSKGAQKSTEPTGQSQQPHKASTAPGSLDADSCDIHGGHPQASALHNDAASSPAIPQPLPGPRISRCQATSSRPSSEHKAQLEHSSKLGRETDSPGPEAAGSGRESLQLAPCSQGTEHGASHRAPVSPPNSSPSQTLCAAVRQAAEDAPEGADPISGSSLPGRSEQPSSLQQAACEKYPGSLYQPEALHGADSGECPAGLPIQPRMHQQHAIRADSFHLCGPNPSSSDAAASSLDGPSFEGSPFAAFKLGSAACEPASLNGSIHRAGRKTHQLGRSQSRLQAQSMEHEPGADAHWQGAVRFTGSPFPSGPFTAHGGSWPVQLRRTLTRSQDCNVGSHEPHPAGSRLLQSALEDASTSGSSLSLDMPSRALSPAFDGLPEDGIESLPRSDRVYSHHRGIPSNDEMLSSNMDDSFCTSLQDSVRGAAAQSRSAEHAFRTDLQPADGHAWRNTVLDSCEDKCSARYGHSGILPYPGASQLQPAIADQQWVDLAHSARCTSTDPLSSLAQRGNTREQLYSDDDDDYGDGDDCAGAADPELQGTDGLLRRRLLHAELDSQPASQALRPAHPRWQAGLCLTGPSELGSDRMWQSLSCNSSGMDAFQGSHLRVNPSACKGRTGQNEEADQDGGMSPSPLRRHPWALDMASSRLTTQRPPRRAQLHISLPRPDTPAQPSREPLDDSSGSLLPSWLHGPRKQHHQNLPAATRSDPSDQHSLRLAQSAPLLEHVAGPSAMESKDRHPALQPEALAAASAPEASQPGAEPALGGPGSSGSDETGSQGPQDFHSLAHIHRFAKLAGRTVDRVASQHPISCNIAKPKHKSYIQEYAPVQKLRQNAKDEQPQQQTPGGSWTQAQHPNQGRAKSVHQRGQQHDIGESPGLVPVGDPGEDLQPHAAHAQIRSQAAPGTARPPSHHKKAAQHGLGQDRGCRGVLAKGASRPKQAAASKAFRQFACGA</sequence>
<keyword evidence="5" id="KW-0540">Nuclease</keyword>
<feature type="region of interest" description="Disordered" evidence="17">
    <location>
        <begin position="1081"/>
        <end position="1186"/>
    </location>
</feature>
<dbReference type="GO" id="GO:0005634">
    <property type="term" value="C:nucleus"/>
    <property type="evidence" value="ECO:0007669"/>
    <property type="project" value="UniProtKB-SubCell"/>
</dbReference>
<comment type="cofactor">
    <cofactor evidence="1">
        <name>Mg(2+)</name>
        <dbReference type="ChEBI" id="CHEBI:18420"/>
    </cofactor>
</comment>
<dbReference type="InterPro" id="IPR029060">
    <property type="entry name" value="PIN-like_dom_sf"/>
</dbReference>
<feature type="compositionally biased region" description="Polar residues" evidence="17">
    <location>
        <begin position="973"/>
        <end position="988"/>
    </location>
</feature>
<feature type="compositionally biased region" description="Basic and acidic residues" evidence="17">
    <location>
        <begin position="550"/>
        <end position="568"/>
    </location>
</feature>
<feature type="compositionally biased region" description="Polar residues" evidence="17">
    <location>
        <begin position="480"/>
        <end position="495"/>
    </location>
</feature>
<keyword evidence="13" id="KW-0238">DNA-binding</keyword>
<keyword evidence="12" id="KW-0267">Excision nuclease</keyword>
<accession>A0AAW1QHC4</accession>
<dbReference type="InterPro" id="IPR019974">
    <property type="entry name" value="XPG_CS"/>
</dbReference>
<feature type="domain" description="XPG N-terminal" evidence="19">
    <location>
        <begin position="1"/>
        <end position="99"/>
    </location>
</feature>
<keyword evidence="9" id="KW-0378">Hydrolase</keyword>
<evidence type="ECO:0000256" key="11">
    <source>
        <dbReference type="ARBA" id="ARBA00022842"/>
    </source>
</evidence>
<feature type="compositionally biased region" description="Polar residues" evidence="17">
    <location>
        <begin position="1312"/>
        <end position="1328"/>
    </location>
</feature>
<evidence type="ECO:0000259" key="18">
    <source>
        <dbReference type="SMART" id="SM00484"/>
    </source>
</evidence>
<dbReference type="FunFam" id="3.40.50.1010:FF:000002">
    <property type="entry name" value="Exonuclease 1, putative"/>
    <property type="match status" value="1"/>
</dbReference>
<feature type="region of interest" description="Disordered" evidence="17">
    <location>
        <begin position="1304"/>
        <end position="1415"/>
    </location>
</feature>
<dbReference type="GO" id="GO:0035312">
    <property type="term" value="F:5'-3' DNA exonuclease activity"/>
    <property type="evidence" value="ECO:0007669"/>
    <property type="project" value="InterPro"/>
</dbReference>
<feature type="compositionally biased region" description="Polar residues" evidence="17">
    <location>
        <begin position="1242"/>
        <end position="1252"/>
    </location>
</feature>
<organism evidence="20 21">
    <name type="scientific">Apatococcus lobatus</name>
    <dbReference type="NCBI Taxonomy" id="904363"/>
    <lineage>
        <taxon>Eukaryota</taxon>
        <taxon>Viridiplantae</taxon>
        <taxon>Chlorophyta</taxon>
        <taxon>core chlorophytes</taxon>
        <taxon>Trebouxiophyceae</taxon>
        <taxon>Chlorellales</taxon>
        <taxon>Chlorellaceae</taxon>
        <taxon>Apatococcus</taxon>
    </lineage>
</organism>
<feature type="compositionally biased region" description="Acidic residues" evidence="17">
    <location>
        <begin position="990"/>
        <end position="1002"/>
    </location>
</feature>
<dbReference type="PRINTS" id="PR00853">
    <property type="entry name" value="XPGRADSUPER"/>
</dbReference>
<feature type="compositionally biased region" description="Low complexity" evidence="17">
    <location>
        <begin position="419"/>
        <end position="441"/>
    </location>
</feature>
<dbReference type="Gene3D" id="1.10.150.20">
    <property type="entry name" value="5' to 3' exonuclease, C-terminal subdomain"/>
    <property type="match status" value="1"/>
</dbReference>
<dbReference type="InterPro" id="IPR006086">
    <property type="entry name" value="XPG-I_dom"/>
</dbReference>
<evidence type="ECO:0000256" key="14">
    <source>
        <dbReference type="ARBA" id="ARBA00023204"/>
    </source>
</evidence>
<keyword evidence="6" id="KW-0479">Metal-binding</keyword>
<evidence type="ECO:0000256" key="12">
    <source>
        <dbReference type="ARBA" id="ARBA00022881"/>
    </source>
</evidence>
<dbReference type="Pfam" id="PF00752">
    <property type="entry name" value="XPG_N"/>
    <property type="match status" value="1"/>
</dbReference>
<reference evidence="20 21" key="1">
    <citation type="journal article" date="2024" name="Nat. Commun.">
        <title>Phylogenomics reveals the evolutionary origins of lichenization in chlorophyte algae.</title>
        <authorList>
            <person name="Puginier C."/>
            <person name="Libourel C."/>
            <person name="Otte J."/>
            <person name="Skaloud P."/>
            <person name="Haon M."/>
            <person name="Grisel S."/>
            <person name="Petersen M."/>
            <person name="Berrin J.G."/>
            <person name="Delaux P.M."/>
            <person name="Dal Grande F."/>
            <person name="Keller J."/>
        </authorList>
    </citation>
    <scope>NUCLEOTIDE SEQUENCE [LARGE SCALE GENOMIC DNA]</scope>
    <source>
        <strain evidence="20 21">SAG 2145</strain>
    </source>
</reference>
<dbReference type="PROSITE" id="PS00842">
    <property type="entry name" value="XPG_2"/>
    <property type="match status" value="1"/>
</dbReference>
<evidence type="ECO:0000313" key="20">
    <source>
        <dbReference type="EMBL" id="KAK9820784.1"/>
    </source>
</evidence>
<evidence type="ECO:0000256" key="2">
    <source>
        <dbReference type="ARBA" id="ARBA00004123"/>
    </source>
</evidence>
<dbReference type="SMART" id="SM00485">
    <property type="entry name" value="XPGN"/>
    <property type="match status" value="1"/>
</dbReference>
<evidence type="ECO:0000256" key="1">
    <source>
        <dbReference type="ARBA" id="ARBA00001946"/>
    </source>
</evidence>
<evidence type="ECO:0000256" key="5">
    <source>
        <dbReference type="ARBA" id="ARBA00022722"/>
    </source>
</evidence>
<keyword evidence="14" id="KW-0234">DNA repair</keyword>
<evidence type="ECO:0000256" key="17">
    <source>
        <dbReference type="SAM" id="MobiDB-lite"/>
    </source>
</evidence>
<dbReference type="InterPro" id="IPR036279">
    <property type="entry name" value="5-3_exonuclease_C_sf"/>
</dbReference>
<keyword evidence="8" id="KW-0228">DNA excision</keyword>
<comment type="function">
    <text evidence="16">Putative 5'-&gt;3' double-stranded DNA exonuclease which may also contain a cryptic 3'-&gt;5' double-stranded DNA exonuclease activity. May be involved in DNA mismatch repair (MMR).</text>
</comment>
<protein>
    <recommendedName>
        <fullName evidence="4">Exonuclease 1</fullName>
    </recommendedName>
</protein>
<feature type="region of interest" description="Disordered" evidence="17">
    <location>
        <begin position="1220"/>
        <end position="1254"/>
    </location>
</feature>
<dbReference type="Gene3D" id="3.40.50.1010">
    <property type="entry name" value="5'-nuclease"/>
    <property type="match status" value="1"/>
</dbReference>
<dbReference type="GO" id="GO:0006281">
    <property type="term" value="P:DNA repair"/>
    <property type="evidence" value="ECO:0007669"/>
    <property type="project" value="UniProtKB-KW"/>
</dbReference>
<dbReference type="GO" id="GO:0017108">
    <property type="term" value="F:5'-flap endonuclease activity"/>
    <property type="evidence" value="ECO:0007669"/>
    <property type="project" value="TreeGrafter"/>
</dbReference>
<evidence type="ECO:0000256" key="9">
    <source>
        <dbReference type="ARBA" id="ARBA00022801"/>
    </source>
</evidence>
<evidence type="ECO:0000256" key="16">
    <source>
        <dbReference type="ARBA" id="ARBA00060210"/>
    </source>
</evidence>
<feature type="region of interest" description="Disordered" evidence="17">
    <location>
        <begin position="361"/>
        <end position="395"/>
    </location>
</feature>
<feature type="compositionally biased region" description="Low complexity" evidence="17">
    <location>
        <begin position="1152"/>
        <end position="1162"/>
    </location>
</feature>
<dbReference type="CDD" id="cd09908">
    <property type="entry name" value="H3TH_EXO1"/>
    <property type="match status" value="1"/>
</dbReference>
<keyword evidence="21" id="KW-1185">Reference proteome</keyword>
<proteinExistence type="inferred from homology"/>
<keyword evidence="15" id="KW-0539">Nucleus</keyword>
<dbReference type="GO" id="GO:0046872">
    <property type="term" value="F:metal ion binding"/>
    <property type="evidence" value="ECO:0007669"/>
    <property type="project" value="UniProtKB-KW"/>
</dbReference>
<keyword evidence="11" id="KW-0460">Magnesium</keyword>
<dbReference type="CDD" id="cd09857">
    <property type="entry name" value="PIN_EXO1"/>
    <property type="match status" value="1"/>
</dbReference>
<evidence type="ECO:0000256" key="3">
    <source>
        <dbReference type="ARBA" id="ARBA00010563"/>
    </source>
</evidence>
<evidence type="ECO:0000313" key="21">
    <source>
        <dbReference type="Proteomes" id="UP001438707"/>
    </source>
</evidence>
<comment type="caution">
    <text evidence="20">The sequence shown here is derived from an EMBL/GenBank/DDBJ whole genome shotgun (WGS) entry which is preliminary data.</text>
</comment>
<dbReference type="InterPro" id="IPR037315">
    <property type="entry name" value="EXO1_H3TH"/>
</dbReference>